<comment type="caution">
    <text evidence="1">The sequence shown here is derived from an EMBL/GenBank/DDBJ whole genome shotgun (WGS) entry which is preliminary data.</text>
</comment>
<name>A0A433YD16_9BACL</name>
<evidence type="ECO:0000313" key="2">
    <source>
        <dbReference type="Proteomes" id="UP000279446"/>
    </source>
</evidence>
<evidence type="ECO:0000313" key="1">
    <source>
        <dbReference type="EMBL" id="RUT47734.1"/>
    </source>
</evidence>
<organism evidence="1 2">
    <name type="scientific">Paenibacillus anaericanus</name>
    <dbReference type="NCBI Taxonomy" id="170367"/>
    <lineage>
        <taxon>Bacteria</taxon>
        <taxon>Bacillati</taxon>
        <taxon>Bacillota</taxon>
        <taxon>Bacilli</taxon>
        <taxon>Bacillales</taxon>
        <taxon>Paenibacillaceae</taxon>
        <taxon>Paenibacillus</taxon>
    </lineage>
</organism>
<dbReference type="OrthoDB" id="2652551at2"/>
<dbReference type="SUPFAM" id="SSF48452">
    <property type="entry name" value="TPR-like"/>
    <property type="match status" value="1"/>
</dbReference>
<proteinExistence type="predicted"/>
<dbReference type="Gene3D" id="1.25.40.10">
    <property type="entry name" value="Tetratricopeptide repeat domain"/>
    <property type="match status" value="1"/>
</dbReference>
<dbReference type="AlphaFoldDB" id="A0A433YD16"/>
<dbReference type="EMBL" id="RZNY01000003">
    <property type="protein sequence ID" value="RUT47734.1"/>
    <property type="molecule type" value="Genomic_DNA"/>
</dbReference>
<protein>
    <submittedName>
        <fullName evidence="1">Tetratricopeptide repeat protein</fullName>
    </submittedName>
</protein>
<dbReference type="RefSeq" id="WP_127190932.1">
    <property type="nucleotide sequence ID" value="NZ_JAUSSS010000002.1"/>
</dbReference>
<sequence>MSSSPICENNKTEPYRIIYLETLIRTGEIEIAFQCIQEWEKEEAAISLPFQEALRQLSVICQLHRDTNISQHNLSSIHLAELIQRTVSLGLLDIADTLLGGSPDIYLQSELIQALYEQGYVQEAKDKLSAYPINENSNSMLNLTYISAEILYDEGQYSQATELFESLLQKSPEIARARFGAASCYLNEAMSNLLRRITLYHPAEEERTKIERYLNDITQSLQIIHSSGWHTEWSLEQQRNLPAQSVSLKH</sequence>
<dbReference type="InterPro" id="IPR011990">
    <property type="entry name" value="TPR-like_helical_dom_sf"/>
</dbReference>
<accession>A0A433YD16</accession>
<dbReference type="Proteomes" id="UP000279446">
    <property type="component" value="Unassembled WGS sequence"/>
</dbReference>
<keyword evidence="2" id="KW-1185">Reference proteome</keyword>
<gene>
    <name evidence="1" type="ORF">EJP82_04975</name>
</gene>
<reference evidence="1 2" key="1">
    <citation type="submission" date="2018-12" db="EMBL/GenBank/DDBJ databases">
        <authorList>
            <person name="Sun L."/>
            <person name="Chen Z."/>
        </authorList>
    </citation>
    <scope>NUCLEOTIDE SEQUENCE [LARGE SCALE GENOMIC DNA]</scope>
    <source>
        <strain evidence="1 2">DSM 15890</strain>
    </source>
</reference>